<organism evidence="7 8">
    <name type="scientific">Methylocella silvestris</name>
    <dbReference type="NCBI Taxonomy" id="199596"/>
    <lineage>
        <taxon>Bacteria</taxon>
        <taxon>Pseudomonadati</taxon>
        <taxon>Pseudomonadota</taxon>
        <taxon>Alphaproteobacteria</taxon>
        <taxon>Hyphomicrobiales</taxon>
        <taxon>Beijerinckiaceae</taxon>
        <taxon>Methylocella</taxon>
    </lineage>
</organism>
<dbReference type="InterPro" id="IPR014777">
    <property type="entry name" value="4pyrrole_Mease_sub1"/>
</dbReference>
<dbReference type="InterPro" id="IPR014776">
    <property type="entry name" value="4pyrrole_Mease_sub2"/>
</dbReference>
<evidence type="ECO:0000256" key="3">
    <source>
        <dbReference type="ARBA" id="ARBA00022603"/>
    </source>
</evidence>
<dbReference type="RefSeq" id="WP_102841788.1">
    <property type="nucleotide sequence ID" value="NZ_PDZR01000001.1"/>
</dbReference>
<name>A0A2J7TL39_METSI</name>
<dbReference type="InterPro" id="IPR006363">
    <property type="entry name" value="Cbl_synth_CobJ/CibH_dom"/>
</dbReference>
<accession>A0A2J7TL39</accession>
<dbReference type="UniPathway" id="UPA00148"/>
<dbReference type="SUPFAM" id="SSF53790">
    <property type="entry name" value="Tetrapyrrole methylase"/>
    <property type="match status" value="1"/>
</dbReference>
<dbReference type="GO" id="GO:0032259">
    <property type="term" value="P:methylation"/>
    <property type="evidence" value="ECO:0007669"/>
    <property type="project" value="UniProtKB-KW"/>
</dbReference>
<evidence type="ECO:0000259" key="6">
    <source>
        <dbReference type="Pfam" id="PF00590"/>
    </source>
</evidence>
<dbReference type="PANTHER" id="PTHR47036">
    <property type="entry name" value="COBALT-FACTOR III C(17)-METHYLTRANSFERASE-RELATED"/>
    <property type="match status" value="1"/>
</dbReference>
<dbReference type="Gene3D" id="3.30.950.10">
    <property type="entry name" value="Methyltransferase, Cobalt-precorrin-4 Transmethylase, Domain 2"/>
    <property type="match status" value="1"/>
</dbReference>
<dbReference type="CDD" id="cd11646">
    <property type="entry name" value="Precorrin_3B_C17_MT"/>
    <property type="match status" value="1"/>
</dbReference>
<dbReference type="OrthoDB" id="9772960at2"/>
<keyword evidence="4 7" id="KW-0808">Transferase</keyword>
<dbReference type="GO" id="GO:0009236">
    <property type="term" value="P:cobalamin biosynthetic process"/>
    <property type="evidence" value="ECO:0007669"/>
    <property type="project" value="UniProtKB-UniPathway"/>
</dbReference>
<sequence length="259" mass="27251">MIAGPPSSGSLSVVGIGPGFADWVTPEAARLIHAASDLVGYAPYLERCELVPGQARHASDNRVELDRARAALQLASKGRRVAVVSGGDPGIFAMAAAVFEAIEEGEAGWREIDVTVSPGISAMQAAAARLGAPLGHDFCAISLSDNLKPWALVEKRLAAAADADFVMALYNPASRTRHEQIRSAFALLRKLKAPATPVIFARAIGRADERITLCDLGDADPDLADMATLVIVGSSETRLLRRPNGAPYVYTPRGARAAS</sequence>
<dbReference type="InterPro" id="IPR051810">
    <property type="entry name" value="Precorrin_MeTrfase"/>
</dbReference>
<proteinExistence type="predicted"/>
<reference evidence="7 8" key="1">
    <citation type="submission" date="2017-10" db="EMBL/GenBank/DDBJ databases">
        <title>Genome announcement of Methylocella silvestris TVC from permafrost.</title>
        <authorList>
            <person name="Wang J."/>
            <person name="Geng K."/>
            <person name="Ul-Haque F."/>
            <person name="Crombie A.T."/>
            <person name="Street L.E."/>
            <person name="Wookey P.A."/>
            <person name="Murrell J.C."/>
            <person name="Pratscher J."/>
        </authorList>
    </citation>
    <scope>NUCLEOTIDE SEQUENCE [LARGE SCALE GENOMIC DNA]</scope>
    <source>
        <strain evidence="7 8">TVC</strain>
    </source>
</reference>
<evidence type="ECO:0000256" key="2">
    <source>
        <dbReference type="ARBA" id="ARBA00022573"/>
    </source>
</evidence>
<evidence type="ECO:0000313" key="7">
    <source>
        <dbReference type="EMBL" id="PNG27482.1"/>
    </source>
</evidence>
<dbReference type="Gene3D" id="3.40.1010.10">
    <property type="entry name" value="Cobalt-precorrin-4 Transmethylase, Domain 1"/>
    <property type="match status" value="1"/>
</dbReference>
<evidence type="ECO:0000256" key="4">
    <source>
        <dbReference type="ARBA" id="ARBA00022679"/>
    </source>
</evidence>
<evidence type="ECO:0000313" key="8">
    <source>
        <dbReference type="Proteomes" id="UP000236286"/>
    </source>
</evidence>
<dbReference type="AlphaFoldDB" id="A0A2J7TL39"/>
<gene>
    <name evidence="7" type="primary">cobJ</name>
    <name evidence="7" type="ORF">CR492_00625</name>
</gene>
<comment type="caution">
    <text evidence="7">The sequence shown here is derived from an EMBL/GenBank/DDBJ whole genome shotgun (WGS) entry which is preliminary data.</text>
</comment>
<dbReference type="Pfam" id="PF00590">
    <property type="entry name" value="TP_methylase"/>
    <property type="match status" value="1"/>
</dbReference>
<dbReference type="EMBL" id="PDZR01000001">
    <property type="protein sequence ID" value="PNG27482.1"/>
    <property type="molecule type" value="Genomic_DNA"/>
</dbReference>
<dbReference type="GO" id="GO:0008168">
    <property type="term" value="F:methyltransferase activity"/>
    <property type="evidence" value="ECO:0007669"/>
    <property type="project" value="UniProtKB-KW"/>
</dbReference>
<comment type="pathway">
    <text evidence="1">Cofactor biosynthesis; adenosylcobalamin biosynthesis.</text>
</comment>
<keyword evidence="2" id="KW-0169">Cobalamin biosynthesis</keyword>
<keyword evidence="5" id="KW-0949">S-adenosyl-L-methionine</keyword>
<dbReference type="InterPro" id="IPR035996">
    <property type="entry name" value="4pyrrol_Methylase_sf"/>
</dbReference>
<dbReference type="InterPro" id="IPR000878">
    <property type="entry name" value="4pyrrol_Mease"/>
</dbReference>
<feature type="domain" description="Tetrapyrrole methylase" evidence="6">
    <location>
        <begin position="11"/>
        <end position="219"/>
    </location>
</feature>
<dbReference type="NCBIfam" id="TIGR01466">
    <property type="entry name" value="cobJ_cbiH"/>
    <property type="match status" value="1"/>
</dbReference>
<dbReference type="PANTHER" id="PTHR47036:SF1">
    <property type="entry name" value="COBALT-FACTOR III C(17)-METHYLTRANSFERASE-RELATED"/>
    <property type="match status" value="1"/>
</dbReference>
<dbReference type="Proteomes" id="UP000236286">
    <property type="component" value="Unassembled WGS sequence"/>
</dbReference>
<evidence type="ECO:0000256" key="1">
    <source>
        <dbReference type="ARBA" id="ARBA00004953"/>
    </source>
</evidence>
<protein>
    <submittedName>
        <fullName evidence="7">Precorrin-3B C(17)-methyltransferase</fullName>
    </submittedName>
</protein>
<keyword evidence="3 7" id="KW-0489">Methyltransferase</keyword>
<evidence type="ECO:0000256" key="5">
    <source>
        <dbReference type="ARBA" id="ARBA00022691"/>
    </source>
</evidence>